<evidence type="ECO:0000313" key="1">
    <source>
        <dbReference type="EMBL" id="BAH07334.1"/>
    </source>
</evidence>
<accession>B9E4A9</accession>
<dbReference type="KEGG" id="ckr:CKR_2283"/>
<gene>
    <name evidence="1" type="ordered locus">CKR_2283</name>
</gene>
<dbReference type="HOGENOM" id="CLU_2583521_0_0_9"/>
<organism evidence="1 2">
    <name type="scientific">Clostridium kluyveri (strain NBRC 12016)</name>
    <dbReference type="NCBI Taxonomy" id="583346"/>
    <lineage>
        <taxon>Bacteria</taxon>
        <taxon>Bacillati</taxon>
        <taxon>Bacillota</taxon>
        <taxon>Clostridia</taxon>
        <taxon>Eubacteriales</taxon>
        <taxon>Clostridiaceae</taxon>
        <taxon>Clostridium</taxon>
    </lineage>
</organism>
<sequence length="80" mass="9657">MEMPIRPEKYFMQQLRQQNLQYRSKFLNNIYSRMAILHKIRTDMFPRLMLFFTISRILCSKPLQKKETSGFSCSKPPLPI</sequence>
<dbReference type="Proteomes" id="UP000007969">
    <property type="component" value="Chromosome"/>
</dbReference>
<evidence type="ECO:0000313" key="2">
    <source>
        <dbReference type="Proteomes" id="UP000007969"/>
    </source>
</evidence>
<name>B9E4A9_CLOK1</name>
<dbReference type="AlphaFoldDB" id="B9E4A9"/>
<protein>
    <submittedName>
        <fullName evidence="1">Uncharacterized protein</fullName>
    </submittedName>
</protein>
<proteinExistence type="predicted"/>
<reference evidence="2" key="1">
    <citation type="submission" date="2005-09" db="EMBL/GenBank/DDBJ databases">
        <title>Complete genome sequence of Clostridium kluyveri and comparative genomics of Clostridia species.</title>
        <authorList>
            <person name="Inui M."/>
            <person name="Nonaka H."/>
            <person name="Shinoda Y."/>
            <person name="Ikenaga Y."/>
            <person name="Abe M."/>
            <person name="Naito K."/>
            <person name="Vertes A.A."/>
            <person name="Yukawa H."/>
        </authorList>
    </citation>
    <scope>NUCLEOTIDE SEQUENCE [LARGE SCALE GENOMIC DNA]</scope>
    <source>
        <strain evidence="2">NBRC 12016</strain>
    </source>
</reference>
<dbReference type="EMBL" id="AP009049">
    <property type="protein sequence ID" value="BAH07334.1"/>
    <property type="molecule type" value="Genomic_DNA"/>
</dbReference>